<dbReference type="EMBL" id="JBBPBM010000009">
    <property type="protein sequence ID" value="KAK8568670.1"/>
    <property type="molecule type" value="Genomic_DNA"/>
</dbReference>
<evidence type="ECO:0000313" key="3">
    <source>
        <dbReference type="Proteomes" id="UP001472677"/>
    </source>
</evidence>
<name>A0ABR2F140_9ROSI</name>
<accession>A0ABR2F140</accession>
<sequence length="267" mass="29850">MGYDEATTAKQPTREPKTIVAARLAALTTMVETIRAQLEELKTDLRTYFKYVQERYQVIRANFNEMLPQSPLDFSHFPQDLLKPTEAKVPEAQNEPAEHTPNPPQDKPLGSDSTSSSPTPPVHTPQIRSPLAQTNKGKAPRLTPPTPPFEVDIEDTLAMEVEDIEITPRSEEEVQSSAAEDEEPAIIPPTHPMSIKHKATNSYSCIIKDLGGWWPFLVDIAVRKVVCGCFLCKKVEELKVKLERRGSCSNSVRQCGMMLILQQVGLF</sequence>
<evidence type="ECO:0000313" key="2">
    <source>
        <dbReference type="EMBL" id="KAK8568670.1"/>
    </source>
</evidence>
<keyword evidence="3" id="KW-1185">Reference proteome</keyword>
<reference evidence="2 3" key="1">
    <citation type="journal article" date="2024" name="G3 (Bethesda)">
        <title>Genome assembly of Hibiscus sabdariffa L. provides insights into metabolisms of medicinal natural products.</title>
        <authorList>
            <person name="Kim T."/>
        </authorList>
    </citation>
    <scope>NUCLEOTIDE SEQUENCE [LARGE SCALE GENOMIC DNA]</scope>
    <source>
        <strain evidence="2">TK-2024</strain>
        <tissue evidence="2">Old leaves</tissue>
    </source>
</reference>
<comment type="caution">
    <text evidence="2">The sequence shown here is derived from an EMBL/GenBank/DDBJ whole genome shotgun (WGS) entry which is preliminary data.</text>
</comment>
<dbReference type="Proteomes" id="UP001472677">
    <property type="component" value="Unassembled WGS sequence"/>
</dbReference>
<proteinExistence type="predicted"/>
<feature type="compositionally biased region" description="Low complexity" evidence="1">
    <location>
        <begin position="108"/>
        <end position="117"/>
    </location>
</feature>
<evidence type="ECO:0000256" key="1">
    <source>
        <dbReference type="SAM" id="MobiDB-lite"/>
    </source>
</evidence>
<feature type="region of interest" description="Disordered" evidence="1">
    <location>
        <begin position="168"/>
        <end position="193"/>
    </location>
</feature>
<organism evidence="2 3">
    <name type="scientific">Hibiscus sabdariffa</name>
    <name type="common">roselle</name>
    <dbReference type="NCBI Taxonomy" id="183260"/>
    <lineage>
        <taxon>Eukaryota</taxon>
        <taxon>Viridiplantae</taxon>
        <taxon>Streptophyta</taxon>
        <taxon>Embryophyta</taxon>
        <taxon>Tracheophyta</taxon>
        <taxon>Spermatophyta</taxon>
        <taxon>Magnoliopsida</taxon>
        <taxon>eudicotyledons</taxon>
        <taxon>Gunneridae</taxon>
        <taxon>Pentapetalae</taxon>
        <taxon>rosids</taxon>
        <taxon>malvids</taxon>
        <taxon>Malvales</taxon>
        <taxon>Malvaceae</taxon>
        <taxon>Malvoideae</taxon>
        <taxon>Hibiscus</taxon>
    </lineage>
</organism>
<gene>
    <name evidence="2" type="ORF">V6N12_007215</name>
</gene>
<protein>
    <submittedName>
        <fullName evidence="2">Uncharacterized protein</fullName>
    </submittedName>
</protein>
<feature type="region of interest" description="Disordered" evidence="1">
    <location>
        <begin position="89"/>
        <end position="151"/>
    </location>
</feature>